<evidence type="ECO:0000313" key="2">
    <source>
        <dbReference type="Proteomes" id="UP000070138"/>
    </source>
</evidence>
<sequence length="65" mass="7631">MAVSIIDHNKYNVGLSKFIFIIAWFYKLNSFTKFKIARDSNNKAIALITRKVKPEEKLTFRPRPT</sequence>
<organism evidence="1 2">
    <name type="scientific">Aequorivita aquimaris</name>
    <dbReference type="NCBI Taxonomy" id="1548749"/>
    <lineage>
        <taxon>Bacteria</taxon>
        <taxon>Pseudomonadati</taxon>
        <taxon>Bacteroidota</taxon>
        <taxon>Flavobacteriia</taxon>
        <taxon>Flavobacteriales</taxon>
        <taxon>Flavobacteriaceae</taxon>
        <taxon>Aequorivita</taxon>
    </lineage>
</organism>
<dbReference type="EMBL" id="JRWG01000006">
    <property type="protein sequence ID" value="KXN98569.1"/>
    <property type="molecule type" value="Genomic_DNA"/>
</dbReference>
<reference evidence="2" key="1">
    <citation type="submission" date="2014-10" db="EMBL/GenBank/DDBJ databases">
        <title>Genome sequencing of Vitellibacter sp. D-24.</title>
        <authorList>
            <person name="Thevarajoo S."/>
            <person name="Selvaratnam C."/>
            <person name="Goh K.M."/>
            <person name="Chong C.S."/>
        </authorList>
    </citation>
    <scope>NUCLEOTIDE SEQUENCE [LARGE SCALE GENOMIC DNA]</scope>
    <source>
        <strain evidence="2">D-24</strain>
    </source>
</reference>
<keyword evidence="2" id="KW-1185">Reference proteome</keyword>
<dbReference type="AlphaFoldDB" id="A0A137RGF8"/>
<comment type="caution">
    <text evidence="1">The sequence shown here is derived from an EMBL/GenBank/DDBJ whole genome shotgun (WGS) entry which is preliminary data.</text>
</comment>
<gene>
    <name evidence="1" type="ORF">LS48_10830</name>
</gene>
<proteinExistence type="predicted"/>
<reference evidence="1 2" key="2">
    <citation type="journal article" date="2016" name="Int. J. Syst. Evol. Microbiol.">
        <title>Vitellibacter aquimaris sp. nov., a marine bacterium isolated from seawater.</title>
        <authorList>
            <person name="Thevarajoo S."/>
            <person name="Selvaratnam C."/>
            <person name="Goh K.M."/>
            <person name="Hong K.W."/>
            <person name="Chan X.Y."/>
            <person name="Chan K.G."/>
            <person name="Chong C.S."/>
        </authorList>
    </citation>
    <scope>NUCLEOTIDE SEQUENCE [LARGE SCALE GENOMIC DNA]</scope>
    <source>
        <strain evidence="1 2">D-24</strain>
    </source>
</reference>
<name>A0A137RGF8_9FLAO</name>
<accession>A0A137RGF8</accession>
<protein>
    <submittedName>
        <fullName evidence="1">Uncharacterized protein</fullName>
    </submittedName>
</protein>
<evidence type="ECO:0000313" key="1">
    <source>
        <dbReference type="EMBL" id="KXN98569.1"/>
    </source>
</evidence>
<dbReference type="Proteomes" id="UP000070138">
    <property type="component" value="Unassembled WGS sequence"/>
</dbReference>